<organism evidence="2 3">
    <name type="scientific">Drosophila mojavensis</name>
    <name type="common">Fruit fly</name>
    <dbReference type="NCBI Taxonomy" id="7230"/>
    <lineage>
        <taxon>Eukaryota</taxon>
        <taxon>Metazoa</taxon>
        <taxon>Ecdysozoa</taxon>
        <taxon>Arthropoda</taxon>
        <taxon>Hexapoda</taxon>
        <taxon>Insecta</taxon>
        <taxon>Pterygota</taxon>
        <taxon>Neoptera</taxon>
        <taxon>Endopterygota</taxon>
        <taxon>Diptera</taxon>
        <taxon>Brachycera</taxon>
        <taxon>Muscomorpha</taxon>
        <taxon>Ephydroidea</taxon>
        <taxon>Drosophilidae</taxon>
        <taxon>Drosophila</taxon>
    </lineage>
</organism>
<dbReference type="EMBL" id="CH933806">
    <property type="protein sequence ID" value="KRG00980.1"/>
    <property type="molecule type" value="Genomic_DNA"/>
</dbReference>
<dbReference type="Proteomes" id="UP000009192">
    <property type="component" value="Unassembled WGS sequence"/>
</dbReference>
<reference evidence="2 3" key="1">
    <citation type="journal article" date="2007" name="Nature">
        <title>Evolution of genes and genomes on the Drosophila phylogeny.</title>
        <authorList>
            <consortium name="Drosophila 12 Genomes Consortium"/>
            <person name="Clark A.G."/>
            <person name="Eisen M.B."/>
            <person name="Smith D.R."/>
            <person name="Bergman C.M."/>
            <person name="Oliver B."/>
            <person name="Markow T.A."/>
            <person name="Kaufman T.C."/>
            <person name="Kellis M."/>
            <person name="Gelbart W."/>
            <person name="Iyer V.N."/>
            <person name="Pollard D.A."/>
            <person name="Sackton T.B."/>
            <person name="Larracuente A.M."/>
            <person name="Singh N.D."/>
            <person name="Abad J.P."/>
            <person name="Abt D.N."/>
            <person name="Adryan B."/>
            <person name="Aguade M."/>
            <person name="Akashi H."/>
            <person name="Anderson W.W."/>
            <person name="Aquadro C.F."/>
            <person name="Ardell D.H."/>
            <person name="Arguello R."/>
            <person name="Artieri C.G."/>
            <person name="Barbash D.A."/>
            <person name="Barker D."/>
            <person name="Barsanti P."/>
            <person name="Batterham P."/>
            <person name="Batzoglou S."/>
            <person name="Begun D."/>
            <person name="Bhutkar A."/>
            <person name="Blanco E."/>
            <person name="Bosak S.A."/>
            <person name="Bradley R.K."/>
            <person name="Brand A.D."/>
            <person name="Brent M.R."/>
            <person name="Brooks A.N."/>
            <person name="Brown R.H."/>
            <person name="Butlin R.K."/>
            <person name="Caggese C."/>
            <person name="Calvi B.R."/>
            <person name="Bernardo de Carvalho A."/>
            <person name="Caspi A."/>
            <person name="Castrezana S."/>
            <person name="Celniker S.E."/>
            <person name="Chang J.L."/>
            <person name="Chapple C."/>
            <person name="Chatterji S."/>
            <person name="Chinwalla A."/>
            <person name="Civetta A."/>
            <person name="Clifton S.W."/>
            <person name="Comeron J.M."/>
            <person name="Costello J.C."/>
            <person name="Coyne J.A."/>
            <person name="Daub J."/>
            <person name="David R.G."/>
            <person name="Delcher A.L."/>
            <person name="Delehaunty K."/>
            <person name="Do C.B."/>
            <person name="Ebling H."/>
            <person name="Edwards K."/>
            <person name="Eickbush T."/>
            <person name="Evans J.D."/>
            <person name="Filipski A."/>
            <person name="Findeiss S."/>
            <person name="Freyhult E."/>
            <person name="Fulton L."/>
            <person name="Fulton R."/>
            <person name="Garcia A.C."/>
            <person name="Gardiner A."/>
            <person name="Garfield D.A."/>
            <person name="Garvin B.E."/>
            <person name="Gibson G."/>
            <person name="Gilbert D."/>
            <person name="Gnerre S."/>
            <person name="Godfrey J."/>
            <person name="Good R."/>
            <person name="Gotea V."/>
            <person name="Gravely B."/>
            <person name="Greenberg A.J."/>
            <person name="Griffiths-Jones S."/>
            <person name="Gross S."/>
            <person name="Guigo R."/>
            <person name="Gustafson E.A."/>
            <person name="Haerty W."/>
            <person name="Hahn M.W."/>
            <person name="Halligan D.L."/>
            <person name="Halpern A.L."/>
            <person name="Halter G.M."/>
            <person name="Han M.V."/>
            <person name="Heger A."/>
            <person name="Hillier L."/>
            <person name="Hinrichs A.S."/>
            <person name="Holmes I."/>
            <person name="Hoskins R.A."/>
            <person name="Hubisz M.J."/>
            <person name="Hultmark D."/>
            <person name="Huntley M.A."/>
            <person name="Jaffe D.B."/>
            <person name="Jagadeeshan S."/>
            <person name="Jeck W.R."/>
            <person name="Johnson J."/>
            <person name="Jones C.D."/>
            <person name="Jordan W.C."/>
            <person name="Karpen G.H."/>
            <person name="Kataoka E."/>
            <person name="Keightley P.D."/>
            <person name="Kheradpour P."/>
            <person name="Kirkness E.F."/>
            <person name="Koerich L.B."/>
            <person name="Kristiansen K."/>
            <person name="Kudrna D."/>
            <person name="Kulathinal R.J."/>
            <person name="Kumar S."/>
            <person name="Kwok R."/>
            <person name="Lander E."/>
            <person name="Langley C.H."/>
            <person name="Lapoint R."/>
            <person name="Lazzaro B.P."/>
            <person name="Lee S.J."/>
            <person name="Levesque L."/>
            <person name="Li R."/>
            <person name="Lin C.F."/>
            <person name="Lin M.F."/>
            <person name="Lindblad-Toh K."/>
            <person name="Llopart A."/>
            <person name="Long M."/>
            <person name="Low L."/>
            <person name="Lozovsky E."/>
            <person name="Lu J."/>
            <person name="Luo M."/>
            <person name="Machado C.A."/>
            <person name="Makalowski W."/>
            <person name="Marzo M."/>
            <person name="Matsuda M."/>
            <person name="Matzkin L."/>
            <person name="McAllister B."/>
            <person name="McBride C.S."/>
            <person name="McKernan B."/>
            <person name="McKernan K."/>
            <person name="Mendez-Lago M."/>
            <person name="Minx P."/>
            <person name="Mollenhauer M.U."/>
            <person name="Montooth K."/>
            <person name="Mount S.M."/>
            <person name="Mu X."/>
            <person name="Myers E."/>
            <person name="Negre B."/>
            <person name="Newfeld S."/>
            <person name="Nielsen R."/>
            <person name="Noor M.A."/>
            <person name="O'Grady P."/>
            <person name="Pachter L."/>
            <person name="Papaceit M."/>
            <person name="Parisi M.J."/>
            <person name="Parisi M."/>
            <person name="Parts L."/>
            <person name="Pedersen J.S."/>
            <person name="Pesole G."/>
            <person name="Phillippy A.M."/>
            <person name="Ponting C.P."/>
            <person name="Pop M."/>
            <person name="Porcelli D."/>
            <person name="Powell J.R."/>
            <person name="Prohaska S."/>
            <person name="Pruitt K."/>
            <person name="Puig M."/>
            <person name="Quesneville H."/>
            <person name="Ram K.R."/>
            <person name="Rand D."/>
            <person name="Rasmussen M.D."/>
            <person name="Reed L.K."/>
            <person name="Reenan R."/>
            <person name="Reily A."/>
            <person name="Remington K.A."/>
            <person name="Rieger T.T."/>
            <person name="Ritchie M.G."/>
            <person name="Robin C."/>
            <person name="Rogers Y.H."/>
            <person name="Rohde C."/>
            <person name="Rozas J."/>
            <person name="Rubenfield M.J."/>
            <person name="Ruiz A."/>
            <person name="Russo S."/>
            <person name="Salzberg S.L."/>
            <person name="Sanchez-Gracia A."/>
            <person name="Saranga D.J."/>
            <person name="Sato H."/>
            <person name="Schaeffer S.W."/>
            <person name="Schatz M.C."/>
            <person name="Schlenke T."/>
            <person name="Schwartz R."/>
            <person name="Segarra C."/>
            <person name="Singh R.S."/>
            <person name="Sirot L."/>
            <person name="Sirota M."/>
            <person name="Sisneros N.B."/>
            <person name="Smith C.D."/>
            <person name="Smith T.F."/>
            <person name="Spieth J."/>
            <person name="Stage D.E."/>
            <person name="Stark A."/>
            <person name="Stephan W."/>
            <person name="Strausberg R.L."/>
            <person name="Strempel S."/>
            <person name="Sturgill D."/>
            <person name="Sutton G."/>
            <person name="Sutton G.G."/>
            <person name="Tao W."/>
            <person name="Teichmann S."/>
            <person name="Tobari Y.N."/>
            <person name="Tomimura Y."/>
            <person name="Tsolas J.M."/>
            <person name="Valente V.L."/>
            <person name="Venter E."/>
            <person name="Venter J.C."/>
            <person name="Vicario S."/>
            <person name="Vieira F.G."/>
            <person name="Vilella A.J."/>
            <person name="Villasante A."/>
            <person name="Walenz B."/>
            <person name="Wang J."/>
            <person name="Wasserman M."/>
            <person name="Watts T."/>
            <person name="Wilson D."/>
            <person name="Wilson R.K."/>
            <person name="Wing R.A."/>
            <person name="Wolfner M.F."/>
            <person name="Wong A."/>
            <person name="Wong G.K."/>
            <person name="Wu C.I."/>
            <person name="Wu G."/>
            <person name="Yamamoto D."/>
            <person name="Yang H.P."/>
            <person name="Yang S.P."/>
            <person name="Yorke J.A."/>
            <person name="Yoshida K."/>
            <person name="Zdobnov E."/>
            <person name="Zhang P."/>
            <person name="Zhang Y."/>
            <person name="Zimin A.V."/>
            <person name="Baldwin J."/>
            <person name="Abdouelleil A."/>
            <person name="Abdulkadir J."/>
            <person name="Abebe A."/>
            <person name="Abera B."/>
            <person name="Abreu J."/>
            <person name="Acer S.C."/>
            <person name="Aftuck L."/>
            <person name="Alexander A."/>
            <person name="An P."/>
            <person name="Anderson E."/>
            <person name="Anderson S."/>
            <person name="Arachi H."/>
            <person name="Azer M."/>
            <person name="Bachantsang P."/>
            <person name="Barry A."/>
            <person name="Bayul T."/>
            <person name="Berlin A."/>
            <person name="Bessette D."/>
            <person name="Bloom T."/>
            <person name="Blye J."/>
            <person name="Boguslavskiy L."/>
            <person name="Bonnet C."/>
            <person name="Boukhgalter B."/>
            <person name="Bourzgui I."/>
            <person name="Brown A."/>
            <person name="Cahill P."/>
            <person name="Channer S."/>
            <person name="Cheshatsang Y."/>
            <person name="Chuda L."/>
            <person name="Citroen M."/>
            <person name="Collymore A."/>
            <person name="Cooke P."/>
            <person name="Costello M."/>
            <person name="D'Aco K."/>
            <person name="Daza R."/>
            <person name="De Haan G."/>
            <person name="DeGray S."/>
            <person name="DeMaso C."/>
            <person name="Dhargay N."/>
            <person name="Dooley K."/>
            <person name="Dooley E."/>
            <person name="Doricent M."/>
            <person name="Dorje P."/>
            <person name="Dorjee K."/>
            <person name="Dupes A."/>
            <person name="Elong R."/>
            <person name="Falk J."/>
            <person name="Farina A."/>
            <person name="Faro S."/>
            <person name="Ferguson D."/>
            <person name="Fisher S."/>
            <person name="Foley C.D."/>
            <person name="Franke A."/>
            <person name="Friedrich D."/>
            <person name="Gadbois L."/>
            <person name="Gearin G."/>
            <person name="Gearin C.R."/>
            <person name="Giannoukos G."/>
            <person name="Goode T."/>
            <person name="Graham J."/>
            <person name="Grandbois E."/>
            <person name="Grewal S."/>
            <person name="Gyaltsen K."/>
            <person name="Hafez N."/>
            <person name="Hagos B."/>
            <person name="Hall J."/>
            <person name="Henson C."/>
            <person name="Hollinger A."/>
            <person name="Honan T."/>
            <person name="Huard M.D."/>
            <person name="Hughes L."/>
            <person name="Hurhula B."/>
            <person name="Husby M.E."/>
            <person name="Kamat A."/>
            <person name="Kanga B."/>
            <person name="Kashin S."/>
            <person name="Khazanovich D."/>
            <person name="Kisner P."/>
            <person name="Lance K."/>
            <person name="Lara M."/>
            <person name="Lee W."/>
            <person name="Lennon N."/>
            <person name="Letendre F."/>
            <person name="LeVine R."/>
            <person name="Lipovsky A."/>
            <person name="Liu X."/>
            <person name="Liu J."/>
            <person name="Liu S."/>
            <person name="Lokyitsang T."/>
            <person name="Lokyitsang Y."/>
            <person name="Lubonja R."/>
            <person name="Lui A."/>
            <person name="MacDonald P."/>
            <person name="Magnisalis V."/>
            <person name="Maru K."/>
            <person name="Matthews C."/>
            <person name="McCusker W."/>
            <person name="McDonough S."/>
            <person name="Mehta T."/>
            <person name="Meldrim J."/>
            <person name="Meneus L."/>
            <person name="Mihai O."/>
            <person name="Mihalev A."/>
            <person name="Mihova T."/>
            <person name="Mittelman R."/>
            <person name="Mlenga V."/>
            <person name="Montmayeur A."/>
            <person name="Mulrain L."/>
            <person name="Navidi A."/>
            <person name="Naylor J."/>
            <person name="Negash T."/>
            <person name="Nguyen T."/>
            <person name="Nguyen N."/>
            <person name="Nicol R."/>
            <person name="Norbu C."/>
            <person name="Norbu N."/>
            <person name="Novod N."/>
            <person name="O'Neill B."/>
            <person name="Osman S."/>
            <person name="Markiewicz E."/>
            <person name="Oyono O.L."/>
            <person name="Patti C."/>
            <person name="Phunkhang P."/>
            <person name="Pierre F."/>
            <person name="Priest M."/>
            <person name="Raghuraman S."/>
            <person name="Rege F."/>
            <person name="Reyes R."/>
            <person name="Rise C."/>
            <person name="Rogov P."/>
            <person name="Ross K."/>
            <person name="Ryan E."/>
            <person name="Settipalli S."/>
            <person name="Shea T."/>
            <person name="Sherpa N."/>
            <person name="Shi L."/>
            <person name="Shih D."/>
            <person name="Sparrow T."/>
            <person name="Spaulding J."/>
            <person name="Stalker J."/>
            <person name="Stange-Thomann N."/>
            <person name="Stavropoulos S."/>
            <person name="Stone C."/>
            <person name="Strader C."/>
            <person name="Tesfaye S."/>
            <person name="Thomson T."/>
            <person name="Thoulutsang Y."/>
            <person name="Thoulutsang D."/>
            <person name="Topham K."/>
            <person name="Topping I."/>
            <person name="Tsamla T."/>
            <person name="Vassiliev H."/>
            <person name="Vo A."/>
            <person name="Wangchuk T."/>
            <person name="Wangdi T."/>
            <person name="Weiand M."/>
            <person name="Wilkinson J."/>
            <person name="Wilson A."/>
            <person name="Yadav S."/>
            <person name="Young G."/>
            <person name="Yu Q."/>
            <person name="Zembek L."/>
            <person name="Zhong D."/>
            <person name="Zimmer A."/>
            <person name="Zwirko Z."/>
            <person name="Jaffe D.B."/>
            <person name="Alvarez P."/>
            <person name="Brockman W."/>
            <person name="Butler J."/>
            <person name="Chin C."/>
            <person name="Gnerre S."/>
            <person name="Grabherr M."/>
            <person name="Kleber M."/>
            <person name="Mauceli E."/>
            <person name="MacCallum I."/>
        </authorList>
    </citation>
    <scope>NUCLEOTIDE SEQUENCE [LARGE SCALE GENOMIC DNA]</scope>
    <source>
        <strain evidence="3">Tucson 15081-1352.22</strain>
    </source>
</reference>
<feature type="chain" id="PRO_5006387602" evidence="1">
    <location>
        <begin position="20"/>
        <end position="108"/>
    </location>
</feature>
<protein>
    <submittedName>
        <fullName evidence="2">Uncharacterized protein</fullName>
    </submittedName>
</protein>
<dbReference type="InParanoid" id="A0A0Q9X6K1"/>
<keyword evidence="3" id="KW-1185">Reference proteome</keyword>
<dbReference type="KEGG" id="dmo:Dmoj_GI23371"/>
<name>A0A0Q9X6K1_DROMO</name>
<sequence length="108" mass="12361">MKRFHILIFVFVLYGLVICDDLSSEEDEYDDLNSGYTIGRTRNILRTLVSTGDTESYCCFWINQDHPALPDAVDLEKTYPFDFVVNGKIMVTELPTSSTLPYIPTKKV</sequence>
<evidence type="ECO:0000313" key="3">
    <source>
        <dbReference type="Proteomes" id="UP000009192"/>
    </source>
</evidence>
<gene>
    <name evidence="2" type="primary">Dmoj\GI23371</name>
    <name evidence="2" type="ORF">Dmoj_GI23371</name>
</gene>
<dbReference type="OrthoDB" id="7827603at2759"/>
<evidence type="ECO:0000313" key="2">
    <source>
        <dbReference type="EMBL" id="KRG00980.1"/>
    </source>
</evidence>
<feature type="signal peptide" evidence="1">
    <location>
        <begin position="1"/>
        <end position="19"/>
    </location>
</feature>
<accession>A0A0Q9X6K1</accession>
<proteinExistence type="predicted"/>
<dbReference type="AlphaFoldDB" id="A0A0Q9X6K1"/>
<keyword evidence="1" id="KW-0732">Signal</keyword>
<evidence type="ECO:0000256" key="1">
    <source>
        <dbReference type="SAM" id="SignalP"/>
    </source>
</evidence>